<organism evidence="3 4">
    <name type="scientific">Pseudolycoriella hygida</name>
    <dbReference type="NCBI Taxonomy" id="35572"/>
    <lineage>
        <taxon>Eukaryota</taxon>
        <taxon>Metazoa</taxon>
        <taxon>Ecdysozoa</taxon>
        <taxon>Arthropoda</taxon>
        <taxon>Hexapoda</taxon>
        <taxon>Insecta</taxon>
        <taxon>Pterygota</taxon>
        <taxon>Neoptera</taxon>
        <taxon>Endopterygota</taxon>
        <taxon>Diptera</taxon>
        <taxon>Nematocera</taxon>
        <taxon>Sciaroidea</taxon>
        <taxon>Sciaridae</taxon>
        <taxon>Pseudolycoriella</taxon>
    </lineage>
</organism>
<keyword evidence="4" id="KW-1185">Reference proteome</keyword>
<evidence type="ECO:0000313" key="3">
    <source>
        <dbReference type="EMBL" id="KAJ6640054.1"/>
    </source>
</evidence>
<comment type="caution">
    <text evidence="3">The sequence shown here is derived from an EMBL/GenBank/DDBJ whole genome shotgun (WGS) entry which is preliminary data.</text>
</comment>
<keyword evidence="2" id="KW-0732">Signal</keyword>
<protein>
    <submittedName>
        <fullName evidence="3">Uncharacterized protein</fullName>
    </submittedName>
</protein>
<dbReference type="AlphaFoldDB" id="A0A9Q0MZ38"/>
<sequence>MVVDVLALLSFNLFIATMQAKRDSKLATISAYAVVVTMTLLSAVNADKRLCNNKINRNELMEIALTNCSYEFKLFKIGLKPTGWDVTTDLIISFDFKSHLLFHVWCAFYVLWELHLTELI</sequence>
<proteinExistence type="predicted"/>
<dbReference type="Proteomes" id="UP001151699">
    <property type="component" value="Chromosome X"/>
</dbReference>
<keyword evidence="1" id="KW-1133">Transmembrane helix</keyword>
<evidence type="ECO:0000256" key="1">
    <source>
        <dbReference type="SAM" id="Phobius"/>
    </source>
</evidence>
<feature type="transmembrane region" description="Helical" evidence="1">
    <location>
        <begin position="30"/>
        <end position="47"/>
    </location>
</feature>
<keyword evidence="1" id="KW-0812">Transmembrane</keyword>
<evidence type="ECO:0000313" key="4">
    <source>
        <dbReference type="Proteomes" id="UP001151699"/>
    </source>
</evidence>
<keyword evidence="1" id="KW-0472">Membrane</keyword>
<gene>
    <name evidence="3" type="ORF">Bhyg_12803</name>
</gene>
<accession>A0A9Q0MZ38</accession>
<evidence type="ECO:0000256" key="2">
    <source>
        <dbReference type="SAM" id="SignalP"/>
    </source>
</evidence>
<feature type="chain" id="PRO_5040118986" evidence="2">
    <location>
        <begin position="21"/>
        <end position="120"/>
    </location>
</feature>
<dbReference type="EMBL" id="WJQU01000003">
    <property type="protein sequence ID" value="KAJ6640054.1"/>
    <property type="molecule type" value="Genomic_DNA"/>
</dbReference>
<feature type="signal peptide" evidence="2">
    <location>
        <begin position="1"/>
        <end position="20"/>
    </location>
</feature>
<reference evidence="3" key="1">
    <citation type="submission" date="2022-07" db="EMBL/GenBank/DDBJ databases">
        <authorList>
            <person name="Trinca V."/>
            <person name="Uliana J.V.C."/>
            <person name="Torres T.T."/>
            <person name="Ward R.J."/>
            <person name="Monesi N."/>
        </authorList>
    </citation>
    <scope>NUCLEOTIDE SEQUENCE</scope>
    <source>
        <strain evidence="3">HSMRA1968</strain>
        <tissue evidence="3">Whole embryos</tissue>
    </source>
</reference>
<name>A0A9Q0MZ38_9DIPT</name>